<evidence type="ECO:0000313" key="9">
    <source>
        <dbReference type="Proteomes" id="UP000022141"/>
    </source>
</evidence>
<dbReference type="InterPro" id="IPR051401">
    <property type="entry name" value="GtrA_CellWall_Glycosyl"/>
</dbReference>
<dbReference type="GO" id="GO:0000271">
    <property type="term" value="P:polysaccharide biosynthetic process"/>
    <property type="evidence" value="ECO:0007669"/>
    <property type="project" value="InterPro"/>
</dbReference>
<evidence type="ECO:0000256" key="2">
    <source>
        <dbReference type="ARBA" id="ARBA00009399"/>
    </source>
</evidence>
<feature type="domain" description="GtrA/DPMS transmembrane" evidence="7">
    <location>
        <begin position="8"/>
        <end position="122"/>
    </location>
</feature>
<dbReference type="EMBL" id="JEMY01000026">
    <property type="protein sequence ID" value="EXI88526.1"/>
    <property type="molecule type" value="Genomic_DNA"/>
</dbReference>
<evidence type="ECO:0000313" key="8">
    <source>
        <dbReference type="EMBL" id="EXI88526.1"/>
    </source>
</evidence>
<dbReference type="PANTHER" id="PTHR38459">
    <property type="entry name" value="PROPHAGE BACTOPRENOL-LINKED GLUCOSE TRANSLOCASE HOMOLOG"/>
    <property type="match status" value="1"/>
</dbReference>
<dbReference type="PATRIC" id="fig|1454004.3.peg.2224"/>
<feature type="transmembrane region" description="Helical" evidence="6">
    <location>
        <begin position="7"/>
        <end position="30"/>
    </location>
</feature>
<proteinExistence type="inferred from homology"/>
<evidence type="ECO:0000256" key="4">
    <source>
        <dbReference type="ARBA" id="ARBA00022989"/>
    </source>
</evidence>
<feature type="transmembrane region" description="Helical" evidence="6">
    <location>
        <begin position="36"/>
        <end position="57"/>
    </location>
</feature>
<comment type="caution">
    <text evidence="8">The sequence shown here is derived from an EMBL/GenBank/DDBJ whole genome shotgun (WGS) entry which is preliminary data.</text>
</comment>
<dbReference type="Pfam" id="PF04138">
    <property type="entry name" value="GtrA_DPMS_TM"/>
    <property type="match status" value="1"/>
</dbReference>
<feature type="transmembrane region" description="Helical" evidence="6">
    <location>
        <begin position="69"/>
        <end position="93"/>
    </location>
</feature>
<dbReference type="Proteomes" id="UP000022141">
    <property type="component" value="Unassembled WGS sequence"/>
</dbReference>
<protein>
    <submittedName>
        <fullName evidence="8">GtrA-like protein</fullName>
    </submittedName>
</protein>
<evidence type="ECO:0000256" key="6">
    <source>
        <dbReference type="SAM" id="Phobius"/>
    </source>
</evidence>
<dbReference type="PANTHER" id="PTHR38459:SF1">
    <property type="entry name" value="PROPHAGE BACTOPRENOL-LINKED GLUCOSE TRANSLOCASE HOMOLOG"/>
    <property type="match status" value="1"/>
</dbReference>
<name>A0A011PM46_ACCRE</name>
<evidence type="ECO:0000256" key="5">
    <source>
        <dbReference type="ARBA" id="ARBA00023136"/>
    </source>
</evidence>
<reference evidence="8" key="1">
    <citation type="submission" date="2014-02" db="EMBL/GenBank/DDBJ databases">
        <title>Expanding our view of genomic diversity in Candidatus Accumulibacter clades.</title>
        <authorList>
            <person name="Skennerton C.T."/>
            <person name="Barr J.J."/>
            <person name="Slater F.R."/>
            <person name="Bond P.L."/>
            <person name="Tyson G.W."/>
        </authorList>
    </citation>
    <scope>NUCLEOTIDE SEQUENCE [LARGE SCALE GENOMIC DNA]</scope>
</reference>
<comment type="subcellular location">
    <subcellularLocation>
        <location evidence="1">Membrane</location>
        <topology evidence="1">Multi-pass membrane protein</topology>
    </subcellularLocation>
</comment>
<gene>
    <name evidence="8" type="ORF">AW11_02146</name>
</gene>
<keyword evidence="3 6" id="KW-0812">Transmembrane</keyword>
<evidence type="ECO:0000256" key="3">
    <source>
        <dbReference type="ARBA" id="ARBA00022692"/>
    </source>
</evidence>
<dbReference type="AlphaFoldDB" id="A0A011PM46"/>
<comment type="similarity">
    <text evidence="2">Belongs to the GtrA family.</text>
</comment>
<dbReference type="GO" id="GO:0005886">
    <property type="term" value="C:plasma membrane"/>
    <property type="evidence" value="ECO:0007669"/>
    <property type="project" value="TreeGrafter"/>
</dbReference>
<dbReference type="eggNOG" id="COG2246">
    <property type="taxonomic scope" value="Bacteria"/>
</dbReference>
<sequence>MIDGTTIRYLIVGVVNTVIGYGLIVLLQYGAGLPPLAANAGGYLVGWAASYLLNRSYTFRSQRSHREGLPAYAAAAMACYALNAAVLHLALSWLKLPGALAQACGVAAYTVSFYLVNRYAIFKHRSC</sequence>
<keyword evidence="4 6" id="KW-1133">Transmembrane helix</keyword>
<feature type="transmembrane region" description="Helical" evidence="6">
    <location>
        <begin position="99"/>
        <end position="116"/>
    </location>
</feature>
<evidence type="ECO:0000259" key="7">
    <source>
        <dbReference type="Pfam" id="PF04138"/>
    </source>
</evidence>
<dbReference type="STRING" id="1454004.AW11_02146"/>
<dbReference type="InterPro" id="IPR007267">
    <property type="entry name" value="GtrA_DPMS_TM"/>
</dbReference>
<keyword evidence="9" id="KW-1185">Reference proteome</keyword>
<evidence type="ECO:0000256" key="1">
    <source>
        <dbReference type="ARBA" id="ARBA00004141"/>
    </source>
</evidence>
<organism evidence="8 9">
    <name type="scientific">Accumulibacter regalis</name>
    <dbReference type="NCBI Taxonomy" id="522306"/>
    <lineage>
        <taxon>Bacteria</taxon>
        <taxon>Pseudomonadati</taxon>
        <taxon>Pseudomonadota</taxon>
        <taxon>Betaproteobacteria</taxon>
        <taxon>Candidatus Accumulibacter</taxon>
    </lineage>
</organism>
<keyword evidence="5 6" id="KW-0472">Membrane</keyword>
<accession>A0A011PM46</accession>